<protein>
    <submittedName>
        <fullName evidence="2">AAA+-type ATPase, SpoVK/Ycf46/Vps4 family</fullName>
    </submittedName>
</protein>
<evidence type="ECO:0000259" key="1">
    <source>
        <dbReference type="SMART" id="SM00382"/>
    </source>
</evidence>
<dbReference type="InterPro" id="IPR027417">
    <property type="entry name" value="P-loop_NTPase"/>
</dbReference>
<dbReference type="GO" id="GO:0005524">
    <property type="term" value="F:ATP binding"/>
    <property type="evidence" value="ECO:0007669"/>
    <property type="project" value="InterPro"/>
</dbReference>
<dbReference type="InterPro" id="IPR003593">
    <property type="entry name" value="AAA+_ATPase"/>
</dbReference>
<dbReference type="RefSeq" id="WP_105483311.1">
    <property type="nucleotide sequence ID" value="NZ_NIGF01000006.1"/>
</dbReference>
<gene>
    <name evidence="2" type="ORF">B1R32_10610</name>
</gene>
<sequence length="543" mass="60002">MNLPDWAREIASRYESGANNQFLLHGNVEDRFVLPDSDSLGTLGDFLSRALLGRFDVVLSYDLGAGIRIDKGNQIFAQWPAFKSNPNLPREPRPALETLTHYARFCANLARLGQSAPRLAVVVRAAQLVAPQSPSIDPQFGALALLLREWSLDSLLHESQFASFLIAENLSDLHPLAANNPRAAQFKIPLPSPLEVRGALKNLAPQFPRALQNFTEKLDVLSGTMAGASLSSLETLLKTREYEAKPLENSDLVQLKKQLIENDAGGLIEFVESNRTLEDYSGADAIKKWLRADLELWRQGDLAALPMGYLLCGPVGTGKTFLVECLAGEAGVPIVKIKNFRDKWIGSTEGNLEKIFRLLGALGRCYVFIDEADQSLGKRDAGNGDSGISGRVYGMFAQEMARGSNRGKIIWILASSRPDLIEVDLKRPGRIDVKIPIFPTTTARESFDLIRSLCKRRDMEIAETEFESLEKTLPILLTPGAAEALAVKVYRASKVEKRAPTEVLRESLQDYQAPIDPQILAHQMELAIREASDLEFVPASLRK</sequence>
<dbReference type="PANTHER" id="PTHR23077">
    <property type="entry name" value="AAA-FAMILY ATPASE"/>
    <property type="match status" value="1"/>
</dbReference>
<keyword evidence="3" id="KW-1185">Reference proteome</keyword>
<dbReference type="InterPro" id="IPR003959">
    <property type="entry name" value="ATPase_AAA_core"/>
</dbReference>
<dbReference type="CDD" id="cd19481">
    <property type="entry name" value="RecA-like_protease"/>
    <property type="match status" value="1"/>
</dbReference>
<name>A0A2S8STQ8_9BACT</name>
<dbReference type="EMBL" id="NIGF01000006">
    <property type="protein sequence ID" value="PQV64166.1"/>
    <property type="molecule type" value="Genomic_DNA"/>
</dbReference>
<dbReference type="Proteomes" id="UP000237684">
    <property type="component" value="Unassembled WGS sequence"/>
</dbReference>
<accession>A0A2S8STQ8</accession>
<dbReference type="InterPro" id="IPR050168">
    <property type="entry name" value="AAA_ATPase_domain"/>
</dbReference>
<dbReference type="SUPFAM" id="SSF52540">
    <property type="entry name" value="P-loop containing nucleoside triphosphate hydrolases"/>
    <property type="match status" value="1"/>
</dbReference>
<evidence type="ECO:0000313" key="2">
    <source>
        <dbReference type="EMBL" id="PQV64166.1"/>
    </source>
</evidence>
<reference evidence="2 3" key="1">
    <citation type="journal article" date="2018" name="Syst. Appl. Microbiol.">
        <title>Abditibacterium utsteinense sp. nov., the first cultivated member of candidate phylum FBP, isolated from ice-free Antarctic soil samples.</title>
        <authorList>
            <person name="Tahon G."/>
            <person name="Tytgat B."/>
            <person name="Lebbe L."/>
            <person name="Carlier A."/>
            <person name="Willems A."/>
        </authorList>
    </citation>
    <scope>NUCLEOTIDE SEQUENCE [LARGE SCALE GENOMIC DNA]</scope>
    <source>
        <strain evidence="2 3">LMG 29911</strain>
    </source>
</reference>
<proteinExistence type="predicted"/>
<dbReference type="AlphaFoldDB" id="A0A2S8STQ8"/>
<dbReference type="Gene3D" id="3.40.50.300">
    <property type="entry name" value="P-loop containing nucleotide triphosphate hydrolases"/>
    <property type="match status" value="1"/>
</dbReference>
<dbReference type="GO" id="GO:0016887">
    <property type="term" value="F:ATP hydrolysis activity"/>
    <property type="evidence" value="ECO:0007669"/>
    <property type="project" value="InterPro"/>
</dbReference>
<dbReference type="InParanoid" id="A0A2S8STQ8"/>
<comment type="caution">
    <text evidence="2">The sequence shown here is derived from an EMBL/GenBank/DDBJ whole genome shotgun (WGS) entry which is preliminary data.</text>
</comment>
<dbReference type="OrthoDB" id="9809379at2"/>
<evidence type="ECO:0000313" key="3">
    <source>
        <dbReference type="Proteomes" id="UP000237684"/>
    </source>
</evidence>
<dbReference type="SMART" id="SM00382">
    <property type="entry name" value="AAA"/>
    <property type="match status" value="1"/>
</dbReference>
<feature type="domain" description="AAA+ ATPase" evidence="1">
    <location>
        <begin position="305"/>
        <end position="441"/>
    </location>
</feature>
<organism evidence="2 3">
    <name type="scientific">Abditibacterium utsteinense</name>
    <dbReference type="NCBI Taxonomy" id="1960156"/>
    <lineage>
        <taxon>Bacteria</taxon>
        <taxon>Pseudomonadati</taxon>
        <taxon>Abditibacteriota</taxon>
        <taxon>Abditibacteriia</taxon>
        <taxon>Abditibacteriales</taxon>
        <taxon>Abditibacteriaceae</taxon>
        <taxon>Abditibacterium</taxon>
    </lineage>
</organism>
<dbReference type="Pfam" id="PF00004">
    <property type="entry name" value="AAA"/>
    <property type="match status" value="1"/>
</dbReference>